<name>A0A0A9C318_ARUDO</name>
<dbReference type="AlphaFoldDB" id="A0A0A9C318"/>
<reference evidence="1" key="1">
    <citation type="submission" date="2014-09" db="EMBL/GenBank/DDBJ databases">
        <authorList>
            <person name="Magalhaes I.L.F."/>
            <person name="Oliveira U."/>
            <person name="Santos F.R."/>
            <person name="Vidigal T.H.D.A."/>
            <person name="Brescovit A.D."/>
            <person name="Santos A.J."/>
        </authorList>
    </citation>
    <scope>NUCLEOTIDE SEQUENCE</scope>
    <source>
        <tissue evidence="1">Shoot tissue taken approximately 20 cm above the soil surface</tissue>
    </source>
</reference>
<sequence>MKLVALVSSIVELSRKNSFSVVCYCK</sequence>
<accession>A0A0A9C318</accession>
<organism evidence="1">
    <name type="scientific">Arundo donax</name>
    <name type="common">Giant reed</name>
    <name type="synonym">Donax arundinaceus</name>
    <dbReference type="NCBI Taxonomy" id="35708"/>
    <lineage>
        <taxon>Eukaryota</taxon>
        <taxon>Viridiplantae</taxon>
        <taxon>Streptophyta</taxon>
        <taxon>Embryophyta</taxon>
        <taxon>Tracheophyta</taxon>
        <taxon>Spermatophyta</taxon>
        <taxon>Magnoliopsida</taxon>
        <taxon>Liliopsida</taxon>
        <taxon>Poales</taxon>
        <taxon>Poaceae</taxon>
        <taxon>PACMAD clade</taxon>
        <taxon>Arundinoideae</taxon>
        <taxon>Arundineae</taxon>
        <taxon>Arundo</taxon>
    </lineage>
</organism>
<protein>
    <submittedName>
        <fullName evidence="1">Uncharacterized protein</fullName>
    </submittedName>
</protein>
<dbReference type="EMBL" id="GBRH01227251">
    <property type="protein sequence ID" value="JAD70644.1"/>
    <property type="molecule type" value="Transcribed_RNA"/>
</dbReference>
<evidence type="ECO:0000313" key="1">
    <source>
        <dbReference type="EMBL" id="JAD70644.1"/>
    </source>
</evidence>
<proteinExistence type="predicted"/>
<reference evidence="1" key="2">
    <citation type="journal article" date="2015" name="Data Brief">
        <title>Shoot transcriptome of the giant reed, Arundo donax.</title>
        <authorList>
            <person name="Barrero R.A."/>
            <person name="Guerrero F.D."/>
            <person name="Moolhuijzen P."/>
            <person name="Goolsby J.A."/>
            <person name="Tidwell J."/>
            <person name="Bellgard S.E."/>
            <person name="Bellgard M.I."/>
        </authorList>
    </citation>
    <scope>NUCLEOTIDE SEQUENCE</scope>
    <source>
        <tissue evidence="1">Shoot tissue taken approximately 20 cm above the soil surface</tissue>
    </source>
</reference>